<dbReference type="EMBL" id="KC661275">
    <property type="protein sequence ID" value="AGK87523.1"/>
    <property type="molecule type" value="Genomic_DNA"/>
</dbReference>
<dbReference type="OrthoDB" id="23550at10239"/>
<proteinExistence type="predicted"/>
<feature type="region of interest" description="Disordered" evidence="1">
    <location>
        <begin position="1"/>
        <end position="20"/>
    </location>
</feature>
<keyword evidence="3" id="KW-1185">Reference proteome</keyword>
<dbReference type="KEGG" id="vg:16213913"/>
<evidence type="ECO:0000256" key="1">
    <source>
        <dbReference type="SAM" id="MobiDB-lite"/>
    </source>
</evidence>
<evidence type="ECO:0000313" key="3">
    <source>
        <dbReference type="Proteomes" id="UP000013551"/>
    </source>
</evidence>
<name>R4JEX0_9CAUD</name>
<evidence type="ECO:0000313" key="2">
    <source>
        <dbReference type="EMBL" id="AGK87523.1"/>
    </source>
</evidence>
<dbReference type="GeneID" id="16213913"/>
<dbReference type="InterPro" id="IPR056973">
    <property type="entry name" value="Phage_L5_Gp47"/>
</dbReference>
<sequence length="91" mass="9823">MTPYGRGPGGPLLYTPPNKGKPLADSYLRVQTVAGTSVGIGEVVPATDEGGDGRLYLLGEGGTHTVFNMRHVIQYFYRPLTEEEQRAVDAD</sequence>
<accession>R4JEX0</accession>
<gene>
    <name evidence="2" type="primary">44</name>
    <name evidence="2" type="ORF">PBI_HINDER_44</name>
</gene>
<protein>
    <submittedName>
        <fullName evidence="2">Uncharacterized protein</fullName>
    </submittedName>
</protein>
<organism evidence="2 3">
    <name type="scientific">Mycobacterium phage HINdeR</name>
    <dbReference type="NCBI Taxonomy" id="1327770"/>
    <lineage>
        <taxon>Viruses</taxon>
        <taxon>Duplodnaviria</taxon>
        <taxon>Heunggongvirae</taxon>
        <taxon>Uroviricota</taxon>
        <taxon>Caudoviricetes</taxon>
        <taxon>Timshelvirus</taxon>
        <taxon>Timshelvirus HINdeR</taxon>
    </lineage>
</organism>
<dbReference type="Proteomes" id="UP000013551">
    <property type="component" value="Segment"/>
</dbReference>
<dbReference type="RefSeq" id="YP_008051896.1">
    <property type="nucleotide sequence ID" value="NC_021308.1"/>
</dbReference>
<dbReference type="Pfam" id="PF23887">
    <property type="entry name" value="Phage_Gene47"/>
    <property type="match status" value="1"/>
</dbReference>
<feature type="compositionally biased region" description="Gly residues" evidence="1">
    <location>
        <begin position="1"/>
        <end position="10"/>
    </location>
</feature>
<reference evidence="2 3" key="1">
    <citation type="submission" date="2013-02" db="EMBL/GenBank/DDBJ databases">
        <authorList>
            <person name="Balish M.F."/>
            <person name="Klepek H.N."/>
            <person name="Ahler R.M."/>
            <person name="Blakely T.M."/>
            <person name="Deihs M.E."/>
            <person name="Goebel E.J."/>
            <person name="Hausmann S.M."/>
            <person name="Henry C.A."/>
            <person name="Hoogendoorn J."/>
            <person name="Jeffers A.C."/>
            <person name="Light M.E."/>
            <person name="McCurdy K.A."/>
            <person name="Mize D.S."/>
            <person name="Moore C.R."/>
            <person name="Nestor P.M."/>
            <person name="Relko L.M."/>
            <person name="Brzoska R.M."/>
            <person name="Ream D.C."/>
            <person name="Actis L.A."/>
            <person name="Friedberg I."/>
            <person name="Janssen G.R."/>
            <person name="Bradley K.W."/>
            <person name="Khaja R."/>
            <person name="Lewis M.F."/>
            <person name="Barker L.P."/>
            <person name="Asai D.J."/>
            <person name="Bowman C.A."/>
            <person name="Russell D.A."/>
            <person name="Pope W.H."/>
            <person name="Jacobs-Sera D."/>
            <person name="Hendrix R.W."/>
            <person name="Hatfull G.F."/>
        </authorList>
    </citation>
    <scope>NUCLEOTIDE SEQUENCE [LARGE SCALE GENOMIC DNA]</scope>
</reference>